<proteinExistence type="predicted"/>
<gene>
    <name evidence="6" type="ORF">ACFFNY_09055</name>
</gene>
<comment type="caution">
    <text evidence="6">The sequence shown here is derived from an EMBL/GenBank/DDBJ whole genome shotgun (WGS) entry which is preliminary data.</text>
</comment>
<evidence type="ECO:0000256" key="2">
    <source>
        <dbReference type="ARBA" id="ARBA00022692"/>
    </source>
</evidence>
<accession>A0ABV5VU32</accession>
<evidence type="ECO:0000256" key="1">
    <source>
        <dbReference type="ARBA" id="ARBA00004141"/>
    </source>
</evidence>
<dbReference type="Pfam" id="PF13564">
    <property type="entry name" value="DoxX_2"/>
    <property type="match status" value="1"/>
</dbReference>
<comment type="subcellular location">
    <subcellularLocation>
        <location evidence="1">Membrane</location>
        <topology evidence="1">Multi-pass membrane protein</topology>
    </subcellularLocation>
</comment>
<evidence type="ECO:0000256" key="4">
    <source>
        <dbReference type="ARBA" id="ARBA00023136"/>
    </source>
</evidence>
<organism evidence="6 7">
    <name type="scientific">Paenibacillus hodogayensis</name>
    <dbReference type="NCBI Taxonomy" id="279208"/>
    <lineage>
        <taxon>Bacteria</taxon>
        <taxon>Bacillati</taxon>
        <taxon>Bacillota</taxon>
        <taxon>Bacilli</taxon>
        <taxon>Bacillales</taxon>
        <taxon>Paenibacillaceae</taxon>
        <taxon>Paenibacillus</taxon>
    </lineage>
</organism>
<dbReference type="EMBL" id="JBHMAG010000007">
    <property type="protein sequence ID" value="MFB9751717.1"/>
    <property type="molecule type" value="Genomic_DNA"/>
</dbReference>
<keyword evidence="7" id="KW-1185">Reference proteome</keyword>
<dbReference type="InterPro" id="IPR032808">
    <property type="entry name" value="DoxX"/>
</dbReference>
<feature type="transmembrane region" description="Helical" evidence="5">
    <location>
        <begin position="12"/>
        <end position="31"/>
    </location>
</feature>
<reference evidence="6 7" key="1">
    <citation type="submission" date="2024-09" db="EMBL/GenBank/DDBJ databases">
        <authorList>
            <person name="Sun Q."/>
            <person name="Mori K."/>
        </authorList>
    </citation>
    <scope>NUCLEOTIDE SEQUENCE [LARGE SCALE GENOMIC DNA]</scope>
    <source>
        <strain evidence="6 7">JCM 12520</strain>
    </source>
</reference>
<evidence type="ECO:0000256" key="3">
    <source>
        <dbReference type="ARBA" id="ARBA00022989"/>
    </source>
</evidence>
<dbReference type="RefSeq" id="WP_379117001.1">
    <property type="nucleotide sequence ID" value="NZ_JBHMAG010000007.1"/>
</dbReference>
<feature type="transmembrane region" description="Helical" evidence="5">
    <location>
        <begin position="74"/>
        <end position="92"/>
    </location>
</feature>
<protein>
    <submittedName>
        <fullName evidence="6">DoxX family protein</fullName>
    </submittedName>
</protein>
<dbReference type="Proteomes" id="UP001589619">
    <property type="component" value="Unassembled WGS sequence"/>
</dbReference>
<evidence type="ECO:0000256" key="5">
    <source>
        <dbReference type="SAM" id="Phobius"/>
    </source>
</evidence>
<keyword evidence="2 5" id="KW-0812">Transmembrane</keyword>
<evidence type="ECO:0000313" key="7">
    <source>
        <dbReference type="Proteomes" id="UP001589619"/>
    </source>
</evidence>
<keyword evidence="4 5" id="KW-0472">Membrane</keyword>
<name>A0ABV5VU32_9BACL</name>
<keyword evidence="3 5" id="KW-1133">Transmembrane helix</keyword>
<feature type="transmembrane region" description="Helical" evidence="5">
    <location>
        <begin position="51"/>
        <end position="69"/>
    </location>
</feature>
<feature type="transmembrane region" description="Helical" evidence="5">
    <location>
        <begin position="98"/>
        <end position="118"/>
    </location>
</feature>
<sequence length="134" mass="14898">MMTSPISRGRRWTAWILSGLVIVFMLFDSITKLFKAGPVVEGTLSLGYAEHHVAVIGVLGLISILLYAFPRTSVLGALLLTAYWGGAIATHVRLDSPLFSHILFSVYLGILAWGGLWLRDETVRNLIPLRKRDY</sequence>
<evidence type="ECO:0000313" key="6">
    <source>
        <dbReference type="EMBL" id="MFB9751717.1"/>
    </source>
</evidence>